<sequence length="134" mass="15490">MMKPLYNAFIRTHHITSRKKIQRLRHAAQVLQVDFVMLRFGGAPGLMYVESRSEEAVTEWVSTVHSLRYKDYRCLRKPSPVQAAEFGVQTGANIAVERLGDGFHEIYSVAEFGKQIDLRGLRDWWQKAMGYKSE</sequence>
<name>A0ABR3Z774_9PEZI</name>
<keyword evidence="2" id="KW-1185">Reference proteome</keyword>
<accession>A0ABR3Z774</accession>
<comment type="caution">
    <text evidence="1">The sequence shown here is derived from an EMBL/GenBank/DDBJ whole genome shotgun (WGS) entry which is preliminary data.</text>
</comment>
<protein>
    <recommendedName>
        <fullName evidence="3">PH domain-containing protein</fullName>
    </recommendedName>
</protein>
<evidence type="ECO:0000313" key="1">
    <source>
        <dbReference type="EMBL" id="KAL1895384.1"/>
    </source>
</evidence>
<dbReference type="Proteomes" id="UP001583280">
    <property type="component" value="Unassembled WGS sequence"/>
</dbReference>
<proteinExistence type="predicted"/>
<reference evidence="1 2" key="1">
    <citation type="journal article" date="2024" name="IMA Fungus">
        <title>IMA Genome - F19 : A genome assembly and annotation guide to empower mycologists, including annotated draft genome sequences of Ceratocystis pirilliformis, Diaporthe australafricana, Fusarium ophioides, Paecilomyces lecythidis, and Sporothrix stenoceras.</title>
        <authorList>
            <person name="Aylward J."/>
            <person name="Wilson A.M."/>
            <person name="Visagie C.M."/>
            <person name="Spraker J."/>
            <person name="Barnes I."/>
            <person name="Buitendag C."/>
            <person name="Ceriani C."/>
            <person name="Del Mar Angel L."/>
            <person name="du Plessis D."/>
            <person name="Fuchs T."/>
            <person name="Gasser K."/>
            <person name="Kramer D."/>
            <person name="Li W."/>
            <person name="Munsamy K."/>
            <person name="Piso A."/>
            <person name="Price J.L."/>
            <person name="Sonnekus B."/>
            <person name="Thomas C."/>
            <person name="van der Nest A."/>
            <person name="van Dijk A."/>
            <person name="van Heerden A."/>
            <person name="van Vuuren N."/>
            <person name="Yilmaz N."/>
            <person name="Duong T.A."/>
            <person name="van der Merwe N.A."/>
            <person name="Wingfield M.J."/>
            <person name="Wingfield B.D."/>
        </authorList>
    </citation>
    <scope>NUCLEOTIDE SEQUENCE [LARGE SCALE GENOMIC DNA]</scope>
    <source>
        <strain evidence="1 2">CMW 12675</strain>
    </source>
</reference>
<evidence type="ECO:0000313" key="2">
    <source>
        <dbReference type="Proteomes" id="UP001583280"/>
    </source>
</evidence>
<dbReference type="EMBL" id="JAWDJO010000073">
    <property type="protein sequence ID" value="KAL1895384.1"/>
    <property type="molecule type" value="Genomic_DNA"/>
</dbReference>
<evidence type="ECO:0008006" key="3">
    <source>
        <dbReference type="Google" id="ProtNLM"/>
    </source>
</evidence>
<organism evidence="1 2">
    <name type="scientific">Ceratocystis pirilliformis</name>
    <dbReference type="NCBI Taxonomy" id="259994"/>
    <lineage>
        <taxon>Eukaryota</taxon>
        <taxon>Fungi</taxon>
        <taxon>Dikarya</taxon>
        <taxon>Ascomycota</taxon>
        <taxon>Pezizomycotina</taxon>
        <taxon>Sordariomycetes</taxon>
        <taxon>Hypocreomycetidae</taxon>
        <taxon>Microascales</taxon>
        <taxon>Ceratocystidaceae</taxon>
        <taxon>Ceratocystis</taxon>
    </lineage>
</organism>
<gene>
    <name evidence="1" type="ORF">Cpir12675_003245</name>
</gene>